<evidence type="ECO:0000313" key="1">
    <source>
        <dbReference type="EMBL" id="CYV39253.1"/>
    </source>
</evidence>
<dbReference type="AlphaFoldDB" id="A0A116N2P2"/>
<organism evidence="1 2">
    <name type="scientific">Streptococcus suis</name>
    <dbReference type="NCBI Taxonomy" id="1307"/>
    <lineage>
        <taxon>Bacteria</taxon>
        <taxon>Bacillati</taxon>
        <taxon>Bacillota</taxon>
        <taxon>Bacilli</taxon>
        <taxon>Lactobacillales</taxon>
        <taxon>Streptococcaceae</taxon>
        <taxon>Streptococcus</taxon>
    </lineage>
</organism>
<name>A0A116N2P2_STRSU</name>
<gene>
    <name evidence="1" type="ORF">ERS132370_00097</name>
</gene>
<protein>
    <submittedName>
        <fullName evidence="1">Uncharacterized protein</fullName>
    </submittedName>
</protein>
<reference evidence="1 2" key="1">
    <citation type="submission" date="2016-02" db="EMBL/GenBank/DDBJ databases">
        <authorList>
            <consortium name="Pathogen Informatics"/>
        </authorList>
    </citation>
    <scope>NUCLEOTIDE SEQUENCE [LARGE SCALE GENOMIC DNA]</scope>
    <source>
        <strain evidence="1 2">LSS8</strain>
    </source>
</reference>
<evidence type="ECO:0000313" key="2">
    <source>
        <dbReference type="Proteomes" id="UP000072933"/>
    </source>
</evidence>
<accession>A0A116N2P2</accession>
<dbReference type="EMBL" id="FIID01000001">
    <property type="protein sequence ID" value="CYV39253.1"/>
    <property type="molecule type" value="Genomic_DNA"/>
</dbReference>
<dbReference type="RefSeq" id="WP_044669083.1">
    <property type="nucleotide sequence ID" value="NZ_CEJO01000026.1"/>
</dbReference>
<sequence>MTEEDVEEYLLELRSVLCDERIAKYCIENGIAWSDSAMAGSPIEVLGLAKELIQFGFGIGGRK</sequence>
<proteinExistence type="predicted"/>
<dbReference type="Proteomes" id="UP000072933">
    <property type="component" value="Unassembled WGS sequence"/>
</dbReference>